<dbReference type="AlphaFoldDB" id="A0A1H7XRK1"/>
<dbReference type="STRING" id="46177.SAMN05660976_04909"/>
<comment type="similarity">
    <text evidence="1">Belongs to the metallo-dependent hydrolases superfamily.</text>
</comment>
<dbReference type="PANTHER" id="PTHR43569">
    <property type="entry name" value="AMIDOHYDROLASE"/>
    <property type="match status" value="1"/>
</dbReference>
<evidence type="ECO:0000259" key="2">
    <source>
        <dbReference type="Pfam" id="PF04909"/>
    </source>
</evidence>
<evidence type="ECO:0000256" key="1">
    <source>
        <dbReference type="ARBA" id="ARBA00038310"/>
    </source>
</evidence>
<organism evidence="3 4">
    <name type="scientific">Nonomuraea pusilla</name>
    <dbReference type="NCBI Taxonomy" id="46177"/>
    <lineage>
        <taxon>Bacteria</taxon>
        <taxon>Bacillati</taxon>
        <taxon>Actinomycetota</taxon>
        <taxon>Actinomycetes</taxon>
        <taxon>Streptosporangiales</taxon>
        <taxon>Streptosporangiaceae</taxon>
        <taxon>Nonomuraea</taxon>
    </lineage>
</organism>
<gene>
    <name evidence="3" type="ORF">SAMN05660976_04909</name>
</gene>
<dbReference type="PANTHER" id="PTHR43569:SF2">
    <property type="entry name" value="AMIDOHYDROLASE-RELATED DOMAIN-CONTAINING PROTEIN"/>
    <property type="match status" value="1"/>
</dbReference>
<dbReference type="InterPro" id="IPR032466">
    <property type="entry name" value="Metal_Hydrolase"/>
</dbReference>
<evidence type="ECO:0000313" key="4">
    <source>
        <dbReference type="Proteomes" id="UP000198953"/>
    </source>
</evidence>
<feature type="domain" description="Amidohydrolase-related" evidence="2">
    <location>
        <begin position="2"/>
        <end position="272"/>
    </location>
</feature>
<dbReference type="GO" id="GO:0016787">
    <property type="term" value="F:hydrolase activity"/>
    <property type="evidence" value="ECO:0007669"/>
    <property type="project" value="InterPro"/>
</dbReference>
<sequence length="276" mass="29311">MIDCHAHLWNPAEGFPWIRPGSPHFRAFTVDDLAASGAGLGLTGTVLVEASRGDAGETYLLRDLRLRHPGLILGHVGNLHVHADLDPPGLRDLLQGMGPARPDGMRLGGPSWEETPERARALVPVLAELGLALDLNLLADALPAAAAVAGRHPGLTVVVDHLGNPGNLLDSDLSDWRAQVRSAARLPNVVMKISGLLTQQHGVPPERVAELVGHTVEAFGPDRCLLGSDWPICLPRGSRRQSLELALRGLSGLTADEVARVTRTTAERVYGLGGRG</sequence>
<protein>
    <submittedName>
        <fullName evidence="3">L-fuconolactonase</fullName>
    </submittedName>
</protein>
<dbReference type="InterPro" id="IPR052350">
    <property type="entry name" value="Metallo-dep_Lactonases"/>
</dbReference>
<dbReference type="RefSeq" id="WP_091103047.1">
    <property type="nucleotide sequence ID" value="NZ_FOBF01000012.1"/>
</dbReference>
<dbReference type="Gene3D" id="3.20.20.140">
    <property type="entry name" value="Metal-dependent hydrolases"/>
    <property type="match status" value="1"/>
</dbReference>
<dbReference type="Pfam" id="PF04909">
    <property type="entry name" value="Amidohydro_2"/>
    <property type="match status" value="1"/>
</dbReference>
<reference evidence="3 4" key="1">
    <citation type="submission" date="2016-10" db="EMBL/GenBank/DDBJ databases">
        <authorList>
            <person name="de Groot N.N."/>
        </authorList>
    </citation>
    <scope>NUCLEOTIDE SEQUENCE [LARGE SCALE GENOMIC DNA]</scope>
    <source>
        <strain evidence="3 4">DSM 43357</strain>
    </source>
</reference>
<dbReference type="OrthoDB" id="5450317at2"/>
<dbReference type="InterPro" id="IPR006680">
    <property type="entry name" value="Amidohydro-rel"/>
</dbReference>
<keyword evidence="4" id="KW-1185">Reference proteome</keyword>
<name>A0A1H7XRK1_9ACTN</name>
<dbReference type="Proteomes" id="UP000198953">
    <property type="component" value="Unassembled WGS sequence"/>
</dbReference>
<dbReference type="EMBL" id="FOBF01000012">
    <property type="protein sequence ID" value="SEM35619.1"/>
    <property type="molecule type" value="Genomic_DNA"/>
</dbReference>
<accession>A0A1H7XRK1</accession>
<dbReference type="SUPFAM" id="SSF51556">
    <property type="entry name" value="Metallo-dependent hydrolases"/>
    <property type="match status" value="1"/>
</dbReference>
<evidence type="ECO:0000313" key="3">
    <source>
        <dbReference type="EMBL" id="SEM35619.1"/>
    </source>
</evidence>
<proteinExistence type="inferred from homology"/>